<protein>
    <submittedName>
        <fullName evidence="12">LexA repressor</fullName>
        <ecNumber evidence="12">3.4.21.88</ecNumber>
    </submittedName>
</protein>
<reference evidence="12" key="3">
    <citation type="submission" date="2015-03" db="EMBL/GenBank/DDBJ databases">
        <authorList>
            <person name="Murphy D."/>
        </authorList>
    </citation>
    <scope>NUCLEOTIDE SEQUENCE [LARGE SCALE GENOMIC DNA]</scope>
    <source>
        <strain evidence="12">A125KOH2</strain>
    </source>
</reference>
<dbReference type="EC" id="3.4.21.88" evidence="12"/>
<dbReference type="GO" id="GO:0009432">
    <property type="term" value="P:SOS response"/>
    <property type="evidence" value="ECO:0007669"/>
    <property type="project" value="UniProtKB-KW"/>
</dbReference>
<dbReference type="PANTHER" id="PTHR33516:SF2">
    <property type="entry name" value="LEXA REPRESSOR-RELATED"/>
    <property type="match status" value="1"/>
</dbReference>
<evidence type="ECO:0000256" key="7">
    <source>
        <dbReference type="ARBA" id="ARBA00023125"/>
    </source>
</evidence>
<dbReference type="STRING" id="1288385.ERS137968_03200"/>
<dbReference type="AlphaFoldDB" id="A0A0T9PIX2"/>
<accession>A0A0T9PIX2</accession>
<dbReference type="Proteomes" id="UP000045840">
    <property type="component" value="Unassembled WGS sequence"/>
</dbReference>
<dbReference type="GO" id="GO:0006281">
    <property type="term" value="P:DNA repair"/>
    <property type="evidence" value="ECO:0007669"/>
    <property type="project" value="UniProtKB-KW"/>
</dbReference>
<evidence type="ECO:0000259" key="11">
    <source>
        <dbReference type="Pfam" id="PF01726"/>
    </source>
</evidence>
<evidence type="ECO:0000313" key="12">
    <source>
        <dbReference type="EMBL" id="CNH67875.1"/>
    </source>
</evidence>
<dbReference type="InterPro" id="IPR036390">
    <property type="entry name" value="WH_DNA-bd_sf"/>
</dbReference>
<reference evidence="13 14" key="2">
    <citation type="submission" date="2015-03" db="EMBL/GenBank/DDBJ databases">
        <authorList>
            <consortium name="Pathogen Informatics"/>
            <person name="Murphy D."/>
        </authorList>
    </citation>
    <scope>NUCLEOTIDE SEQUENCE [LARGE SCALE GENOMIC DNA]</scope>
    <source>
        <strain evidence="13">Type strain: CIP110230</strain>
        <strain evidence="14">type strain: CIP110230</strain>
    </source>
</reference>
<dbReference type="Pfam" id="PF01726">
    <property type="entry name" value="LexA_DNA_bind"/>
    <property type="match status" value="1"/>
</dbReference>
<evidence type="ECO:0000256" key="9">
    <source>
        <dbReference type="ARBA" id="ARBA00023204"/>
    </source>
</evidence>
<dbReference type="GO" id="GO:0004252">
    <property type="term" value="F:serine-type endopeptidase activity"/>
    <property type="evidence" value="ECO:0007669"/>
    <property type="project" value="UniProtKB-EC"/>
</dbReference>
<reference evidence="15" key="1">
    <citation type="submission" date="2015-03" db="EMBL/GenBank/DDBJ databases">
        <authorList>
            <consortium name="Pathogen Informatics"/>
        </authorList>
    </citation>
    <scope>NUCLEOTIDE SEQUENCE [LARGE SCALE GENOMIC DNA]</scope>
    <source>
        <strain evidence="15">A125KOH2</strain>
    </source>
</reference>
<dbReference type="InterPro" id="IPR036388">
    <property type="entry name" value="WH-like_DNA-bd_sf"/>
</dbReference>
<evidence type="ECO:0000313" key="13">
    <source>
        <dbReference type="EMBL" id="CRY68102.1"/>
    </source>
</evidence>
<evidence type="ECO:0000256" key="6">
    <source>
        <dbReference type="ARBA" id="ARBA00023015"/>
    </source>
</evidence>
<keyword evidence="9" id="KW-0234">DNA repair</keyword>
<dbReference type="Proteomes" id="UP000044625">
    <property type="component" value="Unassembled WGS sequence"/>
</dbReference>
<dbReference type="FunFam" id="1.10.10.10:FF:000009">
    <property type="entry name" value="LexA repressor"/>
    <property type="match status" value="1"/>
</dbReference>
<dbReference type="PANTHER" id="PTHR33516">
    <property type="entry name" value="LEXA REPRESSOR"/>
    <property type="match status" value="1"/>
</dbReference>
<dbReference type="EMBL" id="CWJL01000018">
    <property type="protein sequence ID" value="CRY68102.1"/>
    <property type="molecule type" value="Genomic_DNA"/>
</dbReference>
<dbReference type="InterPro" id="IPR050077">
    <property type="entry name" value="LexA_repressor"/>
</dbReference>
<keyword evidence="1" id="KW-0678">Repressor</keyword>
<evidence type="ECO:0000256" key="8">
    <source>
        <dbReference type="ARBA" id="ARBA00023163"/>
    </source>
</evidence>
<gene>
    <name evidence="12" type="primary">b4043_1</name>
    <name evidence="13" type="synonym">b4043_2</name>
    <name evidence="12" type="ORF">ERS008529_01828</name>
    <name evidence="13" type="ORF">ERS137968_03200</name>
</gene>
<feature type="domain" description="LexA repressor DNA-binding" evidence="11">
    <location>
        <begin position="1"/>
        <end position="65"/>
    </location>
</feature>
<evidence type="ECO:0000256" key="3">
    <source>
        <dbReference type="ARBA" id="ARBA00022763"/>
    </source>
</evidence>
<keyword evidence="2" id="KW-0235">DNA replication</keyword>
<dbReference type="Gene3D" id="1.10.10.10">
    <property type="entry name" value="Winged helix-like DNA-binding domain superfamily/Winged helix DNA-binding domain"/>
    <property type="match status" value="1"/>
</dbReference>
<keyword evidence="5" id="KW-0068">Autocatalytic cleavage</keyword>
<sequence>MSELTLRQREVLDLIKAYINTHGMAPTMTEIADGMGFKSPNAASVHIAALKKKGAINVRRGASRGITLTDPTKKTEMVPVMLPPMIDIEGLEGEDLNAANHFNAAIAMCSIAIRKAGYPSECSPMFYPTDKQGGVMEVSDV</sequence>
<keyword evidence="7" id="KW-0238">DNA-binding</keyword>
<evidence type="ECO:0000256" key="2">
    <source>
        <dbReference type="ARBA" id="ARBA00022705"/>
    </source>
</evidence>
<dbReference type="SUPFAM" id="SSF46785">
    <property type="entry name" value="Winged helix' DNA-binding domain"/>
    <property type="match status" value="1"/>
</dbReference>
<dbReference type="GO" id="GO:0006508">
    <property type="term" value="P:proteolysis"/>
    <property type="evidence" value="ECO:0007669"/>
    <property type="project" value="InterPro"/>
</dbReference>
<evidence type="ECO:0000313" key="15">
    <source>
        <dbReference type="Proteomes" id="UP000045840"/>
    </source>
</evidence>
<keyword evidence="10" id="KW-0742">SOS response</keyword>
<dbReference type="OrthoDB" id="6481180at2"/>
<keyword evidence="3" id="KW-0227">DNA damage</keyword>
<evidence type="ECO:0000256" key="10">
    <source>
        <dbReference type="ARBA" id="ARBA00023236"/>
    </source>
</evidence>
<evidence type="ECO:0000313" key="14">
    <source>
        <dbReference type="Proteomes" id="UP000044625"/>
    </source>
</evidence>
<dbReference type="EMBL" id="CQAZ01000014">
    <property type="protein sequence ID" value="CNH67875.1"/>
    <property type="molecule type" value="Genomic_DNA"/>
</dbReference>
<dbReference type="RefSeq" id="WP_050691923.1">
    <property type="nucleotide sequence ID" value="NZ_CAWMMU010000018.1"/>
</dbReference>
<keyword evidence="4 12" id="KW-0378">Hydrolase</keyword>
<evidence type="ECO:0000256" key="5">
    <source>
        <dbReference type="ARBA" id="ARBA00022813"/>
    </source>
</evidence>
<keyword evidence="6" id="KW-0805">Transcription regulation</keyword>
<dbReference type="GO" id="GO:0006260">
    <property type="term" value="P:DNA replication"/>
    <property type="evidence" value="ECO:0007669"/>
    <property type="project" value="UniProtKB-KW"/>
</dbReference>
<organism evidence="12 15">
    <name type="scientific">Yersinia pekkanenii</name>
    <dbReference type="NCBI Taxonomy" id="1288385"/>
    <lineage>
        <taxon>Bacteria</taxon>
        <taxon>Pseudomonadati</taxon>
        <taxon>Pseudomonadota</taxon>
        <taxon>Gammaproteobacteria</taxon>
        <taxon>Enterobacterales</taxon>
        <taxon>Yersiniaceae</taxon>
        <taxon>Yersinia</taxon>
    </lineage>
</organism>
<proteinExistence type="predicted"/>
<dbReference type="InterPro" id="IPR006199">
    <property type="entry name" value="LexA_DNA-bd_dom"/>
</dbReference>
<name>A0A0T9PIX2_9GAMM</name>
<keyword evidence="14" id="KW-1185">Reference proteome</keyword>
<evidence type="ECO:0000256" key="4">
    <source>
        <dbReference type="ARBA" id="ARBA00022801"/>
    </source>
</evidence>
<evidence type="ECO:0000256" key="1">
    <source>
        <dbReference type="ARBA" id="ARBA00022491"/>
    </source>
</evidence>
<dbReference type="GO" id="GO:0003677">
    <property type="term" value="F:DNA binding"/>
    <property type="evidence" value="ECO:0007669"/>
    <property type="project" value="UniProtKB-KW"/>
</dbReference>
<keyword evidence="8" id="KW-0804">Transcription</keyword>